<keyword evidence="2" id="KW-1185">Reference proteome</keyword>
<dbReference type="KEGG" id="sbd:ATN00_17995"/>
<dbReference type="RefSeq" id="WP_062067271.1">
    <property type="nucleotide sequence ID" value="NZ_CP013264.1"/>
</dbReference>
<sequence>MLVDMMTGQVINAVPYTVQYRDYMSRMSPSEIDAIKAHLNQMIDGTEIQTAGWMPGHDWSGTVFEPIYFKAARSSYEQSAKCFGLMVWEVFMERPDKWTSGRFEKDGEPIGSRTYFHNRLGGPFRALTSNH</sequence>
<evidence type="ECO:0000313" key="1">
    <source>
        <dbReference type="EMBL" id="ALR21901.1"/>
    </source>
</evidence>
<gene>
    <name evidence="1" type="ORF">ATN00_17995</name>
</gene>
<evidence type="ECO:0000313" key="2">
    <source>
        <dbReference type="Proteomes" id="UP000056968"/>
    </source>
</evidence>
<organism evidence="1 2">
    <name type="scientific">Sphingobium baderi</name>
    <dbReference type="NCBI Taxonomy" id="1332080"/>
    <lineage>
        <taxon>Bacteria</taxon>
        <taxon>Pseudomonadati</taxon>
        <taxon>Pseudomonadota</taxon>
        <taxon>Alphaproteobacteria</taxon>
        <taxon>Sphingomonadales</taxon>
        <taxon>Sphingomonadaceae</taxon>
        <taxon>Sphingobium</taxon>
    </lineage>
</organism>
<dbReference type="OrthoDB" id="7595337at2"/>
<accession>A0A0S3F2U0</accession>
<reference evidence="1 2" key="1">
    <citation type="submission" date="2015-11" db="EMBL/GenBank/DDBJ databases">
        <title>A Two-component Flavoprotein Monooxygenase System MeaXY Responsible for para-Hydroxylation of 2-Methyl-6-ethylaniline and 2,6-Diethylaniline in Sphingobium baderi DE-13.</title>
        <authorList>
            <person name="Cheng M."/>
            <person name="Meng Q."/>
            <person name="Yang Y."/>
            <person name="Chu C."/>
            <person name="Yan X."/>
            <person name="He J."/>
            <person name="Li S."/>
        </authorList>
    </citation>
    <scope>NUCLEOTIDE SEQUENCE [LARGE SCALE GENOMIC DNA]</scope>
    <source>
        <strain evidence="1 2">DE-13</strain>
    </source>
</reference>
<proteinExistence type="predicted"/>
<dbReference type="Proteomes" id="UP000056968">
    <property type="component" value="Chromosome"/>
</dbReference>
<dbReference type="AlphaFoldDB" id="A0A0S3F2U0"/>
<name>A0A0S3F2U0_9SPHN</name>
<protein>
    <submittedName>
        <fullName evidence="1">Uncharacterized protein</fullName>
    </submittedName>
</protein>
<dbReference type="EMBL" id="CP013264">
    <property type="protein sequence ID" value="ALR21901.1"/>
    <property type="molecule type" value="Genomic_DNA"/>
</dbReference>